<protein>
    <submittedName>
        <fullName evidence="1">Uncharacterized protein</fullName>
    </submittedName>
</protein>
<organism evidence="1 2">
    <name type="scientific">Leptospira stimsonii</name>
    <dbReference type="NCBI Taxonomy" id="2202203"/>
    <lineage>
        <taxon>Bacteria</taxon>
        <taxon>Pseudomonadati</taxon>
        <taxon>Spirochaetota</taxon>
        <taxon>Spirochaetia</taxon>
        <taxon>Leptospirales</taxon>
        <taxon>Leptospiraceae</taxon>
        <taxon>Leptospira</taxon>
    </lineage>
</organism>
<sequence length="64" mass="7377">MELFFWSPDVILSQLVRDERGDNIRANFLFAKACFALAEENSPFRKIQVTSQIGDEIFSEGNKH</sequence>
<comment type="caution">
    <text evidence="1">The sequence shown here is derived from an EMBL/GenBank/DDBJ whole genome shotgun (WGS) entry which is preliminary data.</text>
</comment>
<gene>
    <name evidence="1" type="ORF">DLM75_19660</name>
</gene>
<evidence type="ECO:0000313" key="1">
    <source>
        <dbReference type="EMBL" id="RHX85746.1"/>
    </source>
</evidence>
<dbReference type="EMBL" id="QHCT01000007">
    <property type="protein sequence ID" value="RHX85746.1"/>
    <property type="molecule type" value="Genomic_DNA"/>
</dbReference>
<dbReference type="Proteomes" id="UP000265798">
    <property type="component" value="Unassembled WGS sequence"/>
</dbReference>
<reference evidence="2" key="1">
    <citation type="submission" date="2018-05" db="EMBL/GenBank/DDBJ databases">
        <title>Leptospira yasudae sp. nov. and Leptospira stimsonii sp. nov., two pathogenic species of the genus Leptospira isolated from environmental sources.</title>
        <authorList>
            <person name="Casanovas-Massana A."/>
            <person name="Hamond C."/>
            <person name="Santos L.A."/>
            <person name="Hacker K.P."/>
            <person name="Balassiano I."/>
            <person name="Medeiros M.A."/>
            <person name="Reis M.G."/>
            <person name="Ko A.I."/>
            <person name="Wunder E.A."/>
        </authorList>
    </citation>
    <scope>NUCLEOTIDE SEQUENCE [LARGE SCALE GENOMIC DNA]</scope>
    <source>
        <strain evidence="2">Yale</strain>
    </source>
</reference>
<dbReference type="AlphaFoldDB" id="A0A396YWG9"/>
<proteinExistence type="predicted"/>
<accession>A0A396YWG9</accession>
<name>A0A396YWG9_9LEPT</name>
<evidence type="ECO:0000313" key="2">
    <source>
        <dbReference type="Proteomes" id="UP000265798"/>
    </source>
</evidence>